<dbReference type="SUPFAM" id="SSF52777">
    <property type="entry name" value="CoA-dependent acyltransferases"/>
    <property type="match status" value="3"/>
</dbReference>
<evidence type="ECO:0000256" key="1">
    <source>
        <dbReference type="ARBA" id="ARBA00022450"/>
    </source>
</evidence>
<keyword evidence="5" id="KW-1185">Reference proteome</keyword>
<dbReference type="NCBIfam" id="TIGR01720">
    <property type="entry name" value="NRPS-para261"/>
    <property type="match status" value="1"/>
</dbReference>
<dbReference type="Gene3D" id="1.10.1200.10">
    <property type="entry name" value="ACP-like"/>
    <property type="match status" value="1"/>
</dbReference>
<dbReference type="PROSITE" id="PS00012">
    <property type="entry name" value="PHOSPHOPANTETHEINE"/>
    <property type="match status" value="1"/>
</dbReference>
<dbReference type="Proteomes" id="UP000285060">
    <property type="component" value="Unassembled WGS sequence"/>
</dbReference>
<organism evidence="4 5">
    <name type="scientific">Aphanomyces invadans</name>
    <dbReference type="NCBI Taxonomy" id="157072"/>
    <lineage>
        <taxon>Eukaryota</taxon>
        <taxon>Sar</taxon>
        <taxon>Stramenopiles</taxon>
        <taxon>Oomycota</taxon>
        <taxon>Saprolegniomycetes</taxon>
        <taxon>Saprolegniales</taxon>
        <taxon>Verrucalvaceae</taxon>
        <taxon>Aphanomyces</taxon>
    </lineage>
</organism>
<dbReference type="PROSITE" id="PS50075">
    <property type="entry name" value="CARRIER"/>
    <property type="match status" value="1"/>
</dbReference>
<dbReference type="SUPFAM" id="SSF47336">
    <property type="entry name" value="ACP-like"/>
    <property type="match status" value="1"/>
</dbReference>
<dbReference type="InterPro" id="IPR009081">
    <property type="entry name" value="PP-bd_ACP"/>
</dbReference>
<feature type="non-terminal residue" evidence="4">
    <location>
        <position position="1"/>
    </location>
</feature>
<dbReference type="PANTHER" id="PTHR45398">
    <property type="match status" value="1"/>
</dbReference>
<dbReference type="InterPro" id="IPR006162">
    <property type="entry name" value="Ppantetheine_attach_site"/>
</dbReference>
<dbReference type="PANTHER" id="PTHR45398:SF1">
    <property type="entry name" value="ENZYME, PUTATIVE (JCVI)-RELATED"/>
    <property type="match status" value="1"/>
</dbReference>
<dbReference type="Gene3D" id="3.30.559.30">
    <property type="entry name" value="Nonribosomal peptide synthetase, condensation domain"/>
    <property type="match status" value="1"/>
</dbReference>
<dbReference type="InterPro" id="IPR045851">
    <property type="entry name" value="AMP-bd_C_sf"/>
</dbReference>
<dbReference type="AlphaFoldDB" id="A0A418AKC4"/>
<dbReference type="InterPro" id="IPR036736">
    <property type="entry name" value="ACP-like_sf"/>
</dbReference>
<dbReference type="InterPro" id="IPR020806">
    <property type="entry name" value="PKS_PP-bd"/>
</dbReference>
<evidence type="ECO:0000313" key="4">
    <source>
        <dbReference type="EMBL" id="RHY24597.1"/>
    </source>
</evidence>
<keyword evidence="2" id="KW-0597">Phosphoprotein</keyword>
<protein>
    <recommendedName>
        <fullName evidence="3">Carrier domain-containing protein</fullName>
    </recommendedName>
</protein>
<sequence>RLLPSGNFEILGRKDSQVKLKGYRVELDEVAEAIMQHPNVIAAAALVKDKTHLVGYFSPADVDTAELHRIVSDQLPVYMVPSLWVGLNDMPQNVNGKIDKKALELMDIEMEVESLASETEEIMSRVWADVLGVALSDIGRNTSFYALGGDSISAIRLVAKAKQFGLAVSSQLVMKYPKLSEMAANTMPLQVRATENAVVTGDVPLTPIQHMNFAHPWKNLHHWNMSFTIQPRSHLQLDDLVRAVNQLVHHHDVLRTRFLFCPVNGWSQQILDISATTLDKVNRVQLTNLTELEGAICKIEKTLNLTDGPVFIVTLFESAESKAQYVHFTMHHTIADLVSWRILTDDLQTCLLNKKLVFKTTSIKEWSERLSKAALTFDPAAWLEYMGDDTVPPTDASGCILTKKTALDATYTSKFDLANVTYGTNIQELALAALTGAFGALQSDRTSERRPLQLMLESHGRETWSPDLDVSGTVGWFTCEYPVVFFPTTNLADLIRQVKQKLRGLPNQGLSYGAIKYLVPESDTVERIKSHRRHNLSFNYFGRFQEVSSDTSMFDLVQGLNIPQKAADELEFSPASLNLIHVGSELVLESEVPDWLFSRPELDALCELWVSFMQQIIDHCLDSNTIGGRTLSDVGLLPSTAVLEDIEMEMLKSQSLRPLDVEDIYPVTGLQAGMLLAMIQDPAEYVLQSVFDIRGDFNFSRLQECWALLAQDIQMLRTVFVATPHGMYQAVTKDDFSEWNELDEAWQADDIESQTKALMKRDRERGFTLATKSFQRFTGVRVTGT</sequence>
<dbReference type="Gene3D" id="3.30.300.30">
    <property type="match status" value="1"/>
</dbReference>
<dbReference type="GO" id="GO:0003824">
    <property type="term" value="F:catalytic activity"/>
    <property type="evidence" value="ECO:0007669"/>
    <property type="project" value="InterPro"/>
</dbReference>
<reference evidence="4 5" key="1">
    <citation type="submission" date="2018-08" db="EMBL/GenBank/DDBJ databases">
        <title>Aphanomyces genome sequencing and annotation.</title>
        <authorList>
            <person name="Minardi D."/>
            <person name="Oidtmann B."/>
            <person name="Van Der Giezen M."/>
            <person name="Studholme D.J."/>
        </authorList>
    </citation>
    <scope>NUCLEOTIDE SEQUENCE [LARGE SCALE GENOMIC DNA]</scope>
    <source>
        <strain evidence="4 5">NJM0002</strain>
    </source>
</reference>
<dbReference type="SUPFAM" id="SSF56801">
    <property type="entry name" value="Acetyl-CoA synthetase-like"/>
    <property type="match status" value="1"/>
</dbReference>
<dbReference type="Gene3D" id="3.30.559.10">
    <property type="entry name" value="Chloramphenicol acetyltransferase-like domain"/>
    <property type="match status" value="2"/>
</dbReference>
<dbReference type="VEuPathDB" id="FungiDB:H310_04733"/>
<dbReference type="EMBL" id="QUSY01001545">
    <property type="protein sequence ID" value="RHY24597.1"/>
    <property type="molecule type" value="Genomic_DNA"/>
</dbReference>
<dbReference type="Pfam" id="PF00550">
    <property type="entry name" value="PP-binding"/>
    <property type="match status" value="1"/>
</dbReference>
<name>A0A418AKC4_9STRA</name>
<evidence type="ECO:0000259" key="3">
    <source>
        <dbReference type="PROSITE" id="PS50075"/>
    </source>
</evidence>
<gene>
    <name evidence="4" type="ORF">DYB32_008780</name>
</gene>
<evidence type="ECO:0000256" key="2">
    <source>
        <dbReference type="ARBA" id="ARBA00022553"/>
    </source>
</evidence>
<dbReference type="InterPro" id="IPR010060">
    <property type="entry name" value="NRPS_synth"/>
</dbReference>
<keyword evidence="1" id="KW-0596">Phosphopantetheine</keyword>
<feature type="domain" description="Carrier" evidence="3">
    <location>
        <begin position="114"/>
        <end position="190"/>
    </location>
</feature>
<dbReference type="InterPro" id="IPR001242">
    <property type="entry name" value="Condensation_dom"/>
</dbReference>
<accession>A0A418AKC4</accession>
<dbReference type="InterPro" id="IPR023213">
    <property type="entry name" value="CAT-like_dom_sf"/>
</dbReference>
<evidence type="ECO:0000313" key="5">
    <source>
        <dbReference type="Proteomes" id="UP000285060"/>
    </source>
</evidence>
<dbReference type="SMART" id="SM00823">
    <property type="entry name" value="PKS_PP"/>
    <property type="match status" value="1"/>
</dbReference>
<comment type="caution">
    <text evidence="4">The sequence shown here is derived from an EMBL/GenBank/DDBJ whole genome shotgun (WGS) entry which is preliminary data.</text>
</comment>
<proteinExistence type="predicted"/>
<dbReference type="Pfam" id="PF00668">
    <property type="entry name" value="Condensation"/>
    <property type="match status" value="2"/>
</dbReference>
<dbReference type="GO" id="GO:0031177">
    <property type="term" value="F:phosphopantetheine binding"/>
    <property type="evidence" value="ECO:0007669"/>
    <property type="project" value="InterPro"/>
</dbReference>